<dbReference type="EMBL" id="VSDQ01000729">
    <property type="protein sequence ID" value="TYA70014.1"/>
    <property type="molecule type" value="Genomic_DNA"/>
</dbReference>
<sequence>MKHLFIALLCLATTLTFAQEEKHDSHHWTSGRPDGHAPISVMGDHVHHKGEFMFSYRYMTMDMRQLRQGTDDVTNASAHANYMVAPQDMVMNMHMLGAMYAPSDKITLMVMANYLENDMTLQMRNGMNFNTSSSGLGDVMVSALYSIFNKNNKAMHAQVGFNIPTGSIEEKDVTPMSMGMQMQLPYPMQLGTGSFGAKLGLTYLGQCNTFSWGHQLTGMINVNDNDQDYKFGNQYRFNNWIAAKAGDNLSISVRLEGVLIDEIDGNSDLLNPMMVTTADTKNSGATFINSGFGLNYIINGGAFIGLRFATEISTPLYQDLEGIQLKQNYNLMFGLQYAFH</sequence>
<feature type="signal peptide" evidence="1">
    <location>
        <begin position="1"/>
        <end position="18"/>
    </location>
</feature>
<reference evidence="2 3" key="1">
    <citation type="submission" date="2019-08" db="EMBL/GenBank/DDBJ databases">
        <title>Seonamhaeicola sediminis sp. nov., isolated from marine sediment.</title>
        <authorList>
            <person name="Cao W.R."/>
        </authorList>
    </citation>
    <scope>NUCLEOTIDE SEQUENCE [LARGE SCALE GENOMIC DNA]</scope>
    <source>
        <strain evidence="2 3">B011</strain>
    </source>
</reference>
<dbReference type="OrthoDB" id="5450709at2"/>
<accession>A0A5D0HF49</accession>
<dbReference type="Proteomes" id="UP000323930">
    <property type="component" value="Unassembled WGS sequence"/>
</dbReference>
<dbReference type="SUPFAM" id="SSF56935">
    <property type="entry name" value="Porins"/>
    <property type="match status" value="1"/>
</dbReference>
<keyword evidence="3" id="KW-1185">Reference proteome</keyword>
<evidence type="ECO:0000256" key="1">
    <source>
        <dbReference type="SAM" id="SignalP"/>
    </source>
</evidence>
<dbReference type="Pfam" id="PF13557">
    <property type="entry name" value="Phenol_MetA_deg"/>
    <property type="match status" value="1"/>
</dbReference>
<organism evidence="2 3">
    <name type="scientific">Seonamhaeicola marinus</name>
    <dbReference type="NCBI Taxonomy" id="1912246"/>
    <lineage>
        <taxon>Bacteria</taxon>
        <taxon>Pseudomonadati</taxon>
        <taxon>Bacteroidota</taxon>
        <taxon>Flavobacteriia</taxon>
        <taxon>Flavobacteriales</taxon>
        <taxon>Flavobacteriaceae</taxon>
    </lineage>
</organism>
<dbReference type="AlphaFoldDB" id="A0A5D0HF49"/>
<evidence type="ECO:0000313" key="3">
    <source>
        <dbReference type="Proteomes" id="UP000323930"/>
    </source>
</evidence>
<feature type="chain" id="PRO_5022710484" evidence="1">
    <location>
        <begin position="19"/>
        <end position="340"/>
    </location>
</feature>
<dbReference type="InterPro" id="IPR025737">
    <property type="entry name" value="FApF"/>
</dbReference>
<keyword evidence="1" id="KW-0732">Signal</keyword>
<dbReference type="RefSeq" id="WP_148545324.1">
    <property type="nucleotide sequence ID" value="NZ_VSDQ01000729.1"/>
</dbReference>
<gene>
    <name evidence="2" type="ORF">FUA24_22255</name>
</gene>
<evidence type="ECO:0000313" key="2">
    <source>
        <dbReference type="EMBL" id="TYA70014.1"/>
    </source>
</evidence>
<name>A0A5D0HF49_9FLAO</name>
<comment type="caution">
    <text evidence="2">The sequence shown here is derived from an EMBL/GenBank/DDBJ whole genome shotgun (WGS) entry which is preliminary data.</text>
</comment>
<proteinExistence type="predicted"/>
<protein>
    <submittedName>
        <fullName evidence="2">Transporter</fullName>
    </submittedName>
</protein>